<dbReference type="Proteomes" id="UP000050640">
    <property type="component" value="Unplaced"/>
</dbReference>
<protein>
    <submittedName>
        <fullName evidence="2">Uncharacterized protein</fullName>
    </submittedName>
</protein>
<proteinExistence type="predicted"/>
<organism evidence="1 2">
    <name type="scientific">Elaeophora elaphi</name>
    <dbReference type="NCBI Taxonomy" id="1147741"/>
    <lineage>
        <taxon>Eukaryota</taxon>
        <taxon>Metazoa</taxon>
        <taxon>Ecdysozoa</taxon>
        <taxon>Nematoda</taxon>
        <taxon>Chromadorea</taxon>
        <taxon>Rhabditida</taxon>
        <taxon>Spirurina</taxon>
        <taxon>Spiruromorpha</taxon>
        <taxon>Filarioidea</taxon>
        <taxon>Onchocercidae</taxon>
        <taxon>Elaeophora</taxon>
    </lineage>
</organism>
<accession>A0A0R3S7H9</accession>
<name>A0A0R3S7H9_9BILA</name>
<evidence type="ECO:0000313" key="2">
    <source>
        <dbReference type="WBParaSite" id="EEL_0001075101-mRNA-1"/>
    </source>
</evidence>
<dbReference type="AlphaFoldDB" id="A0A0R3S7H9"/>
<reference evidence="2" key="1">
    <citation type="submission" date="2017-02" db="UniProtKB">
        <authorList>
            <consortium name="WormBaseParasite"/>
        </authorList>
    </citation>
    <scope>IDENTIFICATION</scope>
</reference>
<keyword evidence="1" id="KW-1185">Reference proteome</keyword>
<sequence>MHRMTRTATTHTASPVRDPSLVYVSDISHPEEMDRAVGDDAAISTIENKPEILLQQSKYPALNQMLESMRIMFEAQLEKMKAENFVDDIRAQIELQKSYRNLLRSRIDAITKQITNLRSSGMNCFYARIEELGIEASTPSLLLENAKEIVAHHKKITVTLESEITALEMSNQQLEIKVRRREELESAKNANNTATLSNTNTQLLNSLCAANSLVLTENFQPMTAHNKNLLNRVVQLADKVRFICSDLLNISSEIV</sequence>
<dbReference type="WBParaSite" id="EEL_0001075101-mRNA-1">
    <property type="protein sequence ID" value="EEL_0001075101-mRNA-1"/>
    <property type="gene ID" value="EEL_0001075101"/>
</dbReference>
<dbReference type="STRING" id="1147741.A0A0R3S7H9"/>
<evidence type="ECO:0000313" key="1">
    <source>
        <dbReference type="Proteomes" id="UP000050640"/>
    </source>
</evidence>